<evidence type="ECO:0000256" key="1">
    <source>
        <dbReference type="SAM" id="MobiDB-lite"/>
    </source>
</evidence>
<dbReference type="RefSeq" id="WP_166501788.1">
    <property type="nucleotide sequence ID" value="NZ_CP050124.1"/>
</dbReference>
<evidence type="ECO:0000313" key="3">
    <source>
        <dbReference type="Proteomes" id="UP000502345"/>
    </source>
</evidence>
<dbReference type="EMBL" id="CP050124">
    <property type="protein sequence ID" value="QIP38025.1"/>
    <property type="molecule type" value="Genomic_DNA"/>
</dbReference>
<accession>A0A6G9CLX1</accession>
<dbReference type="Proteomes" id="UP000502345">
    <property type="component" value="Chromosome"/>
</dbReference>
<proteinExistence type="predicted"/>
<evidence type="ECO:0000313" key="2">
    <source>
        <dbReference type="EMBL" id="QIP38025.1"/>
    </source>
</evidence>
<organism evidence="2 3">
    <name type="scientific">Rhodococcus erythropolis</name>
    <name type="common">Arthrobacter picolinophilus</name>
    <dbReference type="NCBI Taxonomy" id="1833"/>
    <lineage>
        <taxon>Bacteria</taxon>
        <taxon>Bacillati</taxon>
        <taxon>Actinomycetota</taxon>
        <taxon>Actinomycetes</taxon>
        <taxon>Mycobacteriales</taxon>
        <taxon>Nocardiaceae</taxon>
        <taxon>Rhodococcus</taxon>
        <taxon>Rhodococcus erythropolis group</taxon>
    </lineage>
</organism>
<protein>
    <submittedName>
        <fullName evidence="2">Uncharacterized protein</fullName>
    </submittedName>
</protein>
<reference evidence="2 3" key="1">
    <citation type="submission" date="2020-03" db="EMBL/GenBank/DDBJ databases">
        <title>Screen low temperature-resistant strains for efficient degradation of petroleum hydrocarbons under the low temperature.</title>
        <authorList>
            <person name="Wang Y."/>
            <person name="Chen J."/>
        </authorList>
    </citation>
    <scope>NUCLEOTIDE SEQUENCE [LARGE SCALE GENOMIC DNA]</scope>
    <source>
        <strain evidence="2 3">KB1</strain>
    </source>
</reference>
<dbReference type="AlphaFoldDB" id="A0A6G9CLX1"/>
<name>A0A6G9CLX1_RHOER</name>
<sequence length="449" mass="48447">METPQTTTIARPADVPEGYIHHSELAGRGWTRELIRDHLATVDQVRTASIRSQQVSPRWFSLAAVEQLEGSELREHFAEVEAKAAAQAKRDAAAAKRRATLAAKAAAAADLDRSIARDAGFPEHSAWLEAIKPKLLKAAAALPIWVQTTGGAFSVLAPAGAAVGDVITVSLRDGGEQQREVTGVTRVGARGGQLWVLLATEDAARAADRREAAARAAEQRERANRERAEREAIERAEREAKAEVAREKARAEAEAARARDAALAEEATAVYTAERERVDALTVAEVATELSAALLDRVTTLLKGVDTPDGLVDALHARVVQLSLELSEEERRTGAAALAAEQQLGRSCRRARVLLTNPSAVQTAKQLLVKLRAGNLDRTVTDLRKRVDARFIDVGGWVVLADAAQCEVGERLTVDKARGSSTIVPRTVYPLGEHGGIELALIDEWDDQR</sequence>
<gene>
    <name evidence="2" type="ORF">G9444_0781</name>
</gene>
<feature type="region of interest" description="Disordered" evidence="1">
    <location>
        <begin position="210"/>
        <end position="237"/>
    </location>
</feature>